<evidence type="ECO:0000256" key="1">
    <source>
        <dbReference type="SAM" id="SignalP"/>
    </source>
</evidence>
<name>A0A8A3PQK6_9HELO</name>
<gene>
    <name evidence="3" type="ORF">DSL72_008932</name>
</gene>
<proteinExistence type="predicted"/>
<protein>
    <recommendedName>
        <fullName evidence="2">Glycan binding protein Y3-like domain-containing protein</fullName>
    </recommendedName>
</protein>
<dbReference type="Proteomes" id="UP000672032">
    <property type="component" value="Chromosome 9"/>
</dbReference>
<dbReference type="AlphaFoldDB" id="A0A8A3PQK6"/>
<keyword evidence="1" id="KW-0732">Signal</keyword>
<sequence>MKLSNLSNSVLTILAFTSSTAYATCYSTGINGSPRLALAQLNSFCSEKLTGNYQAGTGRTPCMTLPSNLVYNFKVYNIHQVTHSLSTEDCVKYLTTEVNCPKGGESTHADIGLRFVVMPNNGVCIGG</sequence>
<dbReference type="Pfam" id="PF22803">
    <property type="entry name" value="GBD_Y3"/>
    <property type="match status" value="1"/>
</dbReference>
<keyword evidence="4" id="KW-1185">Reference proteome</keyword>
<evidence type="ECO:0000313" key="3">
    <source>
        <dbReference type="EMBL" id="QSZ37832.1"/>
    </source>
</evidence>
<feature type="chain" id="PRO_5032824389" description="Glycan binding protein Y3-like domain-containing protein" evidence="1">
    <location>
        <begin position="24"/>
        <end position="127"/>
    </location>
</feature>
<dbReference type="InterPro" id="IPR054443">
    <property type="entry name" value="Y3-like_dom"/>
</dbReference>
<feature type="signal peptide" evidence="1">
    <location>
        <begin position="1"/>
        <end position="23"/>
    </location>
</feature>
<organism evidence="3 4">
    <name type="scientific">Monilinia vaccinii-corymbosi</name>
    <dbReference type="NCBI Taxonomy" id="61207"/>
    <lineage>
        <taxon>Eukaryota</taxon>
        <taxon>Fungi</taxon>
        <taxon>Dikarya</taxon>
        <taxon>Ascomycota</taxon>
        <taxon>Pezizomycotina</taxon>
        <taxon>Leotiomycetes</taxon>
        <taxon>Helotiales</taxon>
        <taxon>Sclerotiniaceae</taxon>
        <taxon>Monilinia</taxon>
    </lineage>
</organism>
<evidence type="ECO:0000259" key="2">
    <source>
        <dbReference type="Pfam" id="PF22803"/>
    </source>
</evidence>
<accession>A0A8A3PQK6</accession>
<evidence type="ECO:0000313" key="4">
    <source>
        <dbReference type="Proteomes" id="UP000672032"/>
    </source>
</evidence>
<dbReference type="EMBL" id="CP063413">
    <property type="protein sequence ID" value="QSZ37832.1"/>
    <property type="molecule type" value="Genomic_DNA"/>
</dbReference>
<feature type="domain" description="Glycan binding protein Y3-like" evidence="2">
    <location>
        <begin position="41"/>
        <end position="124"/>
    </location>
</feature>
<reference evidence="3" key="1">
    <citation type="submission" date="2020-10" db="EMBL/GenBank/DDBJ databases">
        <title>Genome Sequence of Monilinia vaccinii-corymbosi Sheds Light on Mummy Berry Disease Infection of Blueberry and Mating Type.</title>
        <authorList>
            <person name="Yow A.G."/>
            <person name="Zhang Y."/>
            <person name="Bansal K."/>
            <person name="Eacker S.M."/>
            <person name="Sullivan S."/>
            <person name="Liachko I."/>
            <person name="Cubeta M.A."/>
            <person name="Rollins J.A."/>
            <person name="Ashrafi H."/>
        </authorList>
    </citation>
    <scope>NUCLEOTIDE SEQUENCE</scope>
    <source>
        <strain evidence="3">RL-1</strain>
    </source>
</reference>